<feature type="transmembrane region" description="Helical" evidence="7">
    <location>
        <begin position="238"/>
        <end position="261"/>
    </location>
</feature>
<evidence type="ECO:0000256" key="7">
    <source>
        <dbReference type="RuleBase" id="RU363032"/>
    </source>
</evidence>
<keyword evidence="2 7" id="KW-0813">Transport</keyword>
<evidence type="ECO:0000256" key="2">
    <source>
        <dbReference type="ARBA" id="ARBA00022448"/>
    </source>
</evidence>
<dbReference type="Pfam" id="PF19300">
    <property type="entry name" value="BPD_transp_1_N"/>
    <property type="match status" value="1"/>
</dbReference>
<dbReference type="InterPro" id="IPR035906">
    <property type="entry name" value="MetI-like_sf"/>
</dbReference>
<dbReference type="Proteomes" id="UP000321490">
    <property type="component" value="Unassembled WGS sequence"/>
</dbReference>
<accession>A0A562IRA3</accession>
<gene>
    <name evidence="9" type="ORF">JD78_01788</name>
</gene>
<evidence type="ECO:0000256" key="3">
    <source>
        <dbReference type="ARBA" id="ARBA00022475"/>
    </source>
</evidence>
<evidence type="ECO:0000256" key="5">
    <source>
        <dbReference type="ARBA" id="ARBA00022989"/>
    </source>
</evidence>
<feature type="transmembrane region" description="Helical" evidence="7">
    <location>
        <begin position="281"/>
        <end position="306"/>
    </location>
</feature>
<dbReference type="SUPFAM" id="SSF161098">
    <property type="entry name" value="MetI-like"/>
    <property type="match status" value="1"/>
</dbReference>
<dbReference type="InterPro" id="IPR000515">
    <property type="entry name" value="MetI-like"/>
</dbReference>
<dbReference type="Pfam" id="PF00528">
    <property type="entry name" value="BPD_transp_1"/>
    <property type="match status" value="1"/>
</dbReference>
<keyword evidence="10" id="KW-1185">Reference proteome</keyword>
<reference evidence="9 10" key="1">
    <citation type="submission" date="2019-07" db="EMBL/GenBank/DDBJ databases">
        <title>R&amp;d 2014.</title>
        <authorList>
            <person name="Klenk H.-P."/>
        </authorList>
    </citation>
    <scope>NUCLEOTIDE SEQUENCE [LARGE SCALE GENOMIC DNA]</scope>
    <source>
        <strain evidence="9 10">DSM 45764</strain>
    </source>
</reference>
<keyword evidence="6 7" id="KW-0472">Membrane</keyword>
<evidence type="ECO:0000256" key="4">
    <source>
        <dbReference type="ARBA" id="ARBA00022692"/>
    </source>
</evidence>
<keyword evidence="3" id="KW-1003">Cell membrane</keyword>
<dbReference type="EMBL" id="VLKF01000001">
    <property type="protein sequence ID" value="TWH73265.1"/>
    <property type="molecule type" value="Genomic_DNA"/>
</dbReference>
<dbReference type="GO" id="GO:0005886">
    <property type="term" value="C:plasma membrane"/>
    <property type="evidence" value="ECO:0007669"/>
    <property type="project" value="UniProtKB-SubCell"/>
</dbReference>
<comment type="caution">
    <text evidence="9">The sequence shown here is derived from an EMBL/GenBank/DDBJ whole genome shotgun (WGS) entry which is preliminary data.</text>
</comment>
<proteinExistence type="inferred from homology"/>
<evidence type="ECO:0000259" key="8">
    <source>
        <dbReference type="PROSITE" id="PS50928"/>
    </source>
</evidence>
<dbReference type="PANTHER" id="PTHR43163">
    <property type="entry name" value="DIPEPTIDE TRANSPORT SYSTEM PERMEASE PROTEIN DPPB-RELATED"/>
    <property type="match status" value="1"/>
</dbReference>
<keyword evidence="4 7" id="KW-0812">Transmembrane</keyword>
<feature type="transmembrane region" description="Helical" evidence="7">
    <location>
        <begin position="97"/>
        <end position="122"/>
    </location>
</feature>
<dbReference type="PANTHER" id="PTHR43163:SF6">
    <property type="entry name" value="DIPEPTIDE TRANSPORT SYSTEM PERMEASE PROTEIN DPPB-RELATED"/>
    <property type="match status" value="1"/>
</dbReference>
<dbReference type="InterPro" id="IPR045621">
    <property type="entry name" value="BPD_transp_1_N"/>
</dbReference>
<sequence length="313" mass="33008">MFKYLGRKLLAGVVLTLVVTALVFCAIFANGTEIARQVLGADATPEQVADRVAALGLDQPVVLQYLEWLGDALTGDLGTSYYTGEPVLDLLLTRIPVTLALVLIAMLLTAGLSVLMGVAAAVRGGWVDRFLQVAGVLGTAVPGFIVAIALVFLFAIWLGVFPATGYVSPDQSVGGWASSLVLPVTAVLVGAVAQSAQQFRGAMIDVMGQDFVRTLRARGIPERMVVFRHALRSAGSPGLTILSLQVIQLMGGVVVIERIFALPGMGLLSQTSALQRDIPTVMGVVLFFVLVVVVVNTAVDVVNGWINPRARVS</sequence>
<evidence type="ECO:0000256" key="1">
    <source>
        <dbReference type="ARBA" id="ARBA00004651"/>
    </source>
</evidence>
<dbReference type="Gene3D" id="1.10.3720.10">
    <property type="entry name" value="MetI-like"/>
    <property type="match status" value="1"/>
</dbReference>
<comment type="subcellular location">
    <subcellularLocation>
        <location evidence="1 7">Cell membrane</location>
        <topology evidence="1 7">Multi-pass membrane protein</topology>
    </subcellularLocation>
</comment>
<protein>
    <submittedName>
        <fullName evidence="9">Peptide/nickel transport system permease protein</fullName>
    </submittedName>
</protein>
<keyword evidence="5 7" id="KW-1133">Transmembrane helix</keyword>
<name>A0A562IRA3_9ACTN</name>
<dbReference type="OrthoDB" id="9778910at2"/>
<feature type="transmembrane region" description="Helical" evidence="7">
    <location>
        <begin position="173"/>
        <end position="193"/>
    </location>
</feature>
<evidence type="ECO:0000313" key="9">
    <source>
        <dbReference type="EMBL" id="TWH73265.1"/>
    </source>
</evidence>
<feature type="domain" description="ABC transmembrane type-1" evidence="8">
    <location>
        <begin position="95"/>
        <end position="299"/>
    </location>
</feature>
<feature type="transmembrane region" description="Helical" evidence="7">
    <location>
        <begin position="134"/>
        <end position="161"/>
    </location>
</feature>
<dbReference type="AlphaFoldDB" id="A0A562IRA3"/>
<organism evidence="9 10">
    <name type="scientific">Modestobacter roseus</name>
    <dbReference type="NCBI Taxonomy" id="1181884"/>
    <lineage>
        <taxon>Bacteria</taxon>
        <taxon>Bacillati</taxon>
        <taxon>Actinomycetota</taxon>
        <taxon>Actinomycetes</taxon>
        <taxon>Geodermatophilales</taxon>
        <taxon>Geodermatophilaceae</taxon>
        <taxon>Modestobacter</taxon>
    </lineage>
</organism>
<comment type="similarity">
    <text evidence="7">Belongs to the binding-protein-dependent transport system permease family.</text>
</comment>
<dbReference type="PROSITE" id="PS50928">
    <property type="entry name" value="ABC_TM1"/>
    <property type="match status" value="1"/>
</dbReference>
<dbReference type="GO" id="GO:0071916">
    <property type="term" value="F:dipeptide transmembrane transporter activity"/>
    <property type="evidence" value="ECO:0007669"/>
    <property type="project" value="TreeGrafter"/>
</dbReference>
<dbReference type="RefSeq" id="WP_153358890.1">
    <property type="nucleotide sequence ID" value="NZ_JABGDC010000044.1"/>
</dbReference>
<evidence type="ECO:0000256" key="6">
    <source>
        <dbReference type="ARBA" id="ARBA00023136"/>
    </source>
</evidence>
<evidence type="ECO:0000313" key="10">
    <source>
        <dbReference type="Proteomes" id="UP000321490"/>
    </source>
</evidence>